<dbReference type="GeneID" id="37031652"/>
<reference evidence="1 2" key="1">
    <citation type="journal article" date="2018" name="Mol. Biol. Evol.">
        <title>Broad Genomic Sampling Reveals a Smut Pathogenic Ancestry of the Fungal Clade Ustilaginomycotina.</title>
        <authorList>
            <person name="Kijpornyongpan T."/>
            <person name="Mondo S.J."/>
            <person name="Barry K."/>
            <person name="Sandor L."/>
            <person name="Lee J."/>
            <person name="Lipzen A."/>
            <person name="Pangilinan J."/>
            <person name="LaButti K."/>
            <person name="Hainaut M."/>
            <person name="Henrissat B."/>
            <person name="Grigoriev I.V."/>
            <person name="Spatafora J.W."/>
            <person name="Aime M.C."/>
        </authorList>
    </citation>
    <scope>NUCLEOTIDE SEQUENCE [LARGE SCALE GENOMIC DNA]</scope>
    <source>
        <strain evidence="1 2">MCA 5214</strain>
    </source>
</reference>
<proteinExistence type="predicted"/>
<protein>
    <submittedName>
        <fullName evidence="1">Uncharacterized protein</fullName>
    </submittedName>
</protein>
<dbReference type="RefSeq" id="XP_025359982.1">
    <property type="nucleotide sequence ID" value="XM_025509829.1"/>
</dbReference>
<organism evidence="1 2">
    <name type="scientific">Jaminaea rosea</name>
    <dbReference type="NCBI Taxonomy" id="1569628"/>
    <lineage>
        <taxon>Eukaryota</taxon>
        <taxon>Fungi</taxon>
        <taxon>Dikarya</taxon>
        <taxon>Basidiomycota</taxon>
        <taxon>Ustilaginomycotina</taxon>
        <taxon>Exobasidiomycetes</taxon>
        <taxon>Microstromatales</taxon>
        <taxon>Microstromatales incertae sedis</taxon>
        <taxon>Jaminaea</taxon>
    </lineage>
</organism>
<keyword evidence="2" id="KW-1185">Reference proteome</keyword>
<evidence type="ECO:0000313" key="1">
    <source>
        <dbReference type="EMBL" id="PWN25370.1"/>
    </source>
</evidence>
<sequence>MPHSNGSPVWWHPAKKLSDDVKVPAKMRRALLEVQQELARLQIMRLQEQLQSGHADAIEARFREDCLMWLDAGSWKCVWAPILPKSISRKVASELQRPQAILDWADQGLSEKEEKAVSARHLRSPHRRQADPIYVLRRLQVRHRFGNGAVDRFLARDVPLWPLSPFPWDRVGGGSTKISAADFDEHARELKEAIRGAGAGAVMQLRINYSKTQLACSTTNALKSNAECPGWQPLSNRLTPAKLARMLLGTLLADVEPEDIDLRRLLEKEDYVELMSHAAHVKAHHAAYMKEYVPRWEEREALGDGDDEDDEELLADGVGQMSTKAFFRRMGVRAASRRWR</sequence>
<dbReference type="AlphaFoldDB" id="A0A316UJH3"/>
<evidence type="ECO:0000313" key="2">
    <source>
        <dbReference type="Proteomes" id="UP000245884"/>
    </source>
</evidence>
<accession>A0A316UJH3</accession>
<dbReference type="Proteomes" id="UP000245884">
    <property type="component" value="Unassembled WGS sequence"/>
</dbReference>
<gene>
    <name evidence="1" type="ORF">BDZ90DRAFT_74204</name>
</gene>
<name>A0A316UJH3_9BASI</name>
<dbReference type="EMBL" id="KZ819676">
    <property type="protein sequence ID" value="PWN25370.1"/>
    <property type="molecule type" value="Genomic_DNA"/>
</dbReference>